<dbReference type="GO" id="GO:0050661">
    <property type="term" value="F:NADP binding"/>
    <property type="evidence" value="ECO:0007669"/>
    <property type="project" value="InterPro"/>
</dbReference>
<dbReference type="SUPFAM" id="SSF69742">
    <property type="entry name" value="Glutamyl tRNA-reductase catalytic, N-terminal domain"/>
    <property type="match status" value="1"/>
</dbReference>
<proteinExistence type="predicted"/>
<accession>X0ZXW1</accession>
<evidence type="ECO:0000259" key="1">
    <source>
        <dbReference type="Pfam" id="PF05201"/>
    </source>
</evidence>
<feature type="domain" description="Glutamyl-tRNA reductase N-terminal" evidence="1">
    <location>
        <begin position="1"/>
        <end position="47"/>
    </location>
</feature>
<dbReference type="PANTHER" id="PTHR43013">
    <property type="entry name" value="GLUTAMYL-TRNA REDUCTASE"/>
    <property type="match status" value="1"/>
</dbReference>
<dbReference type="AlphaFoldDB" id="X0ZXW1"/>
<comment type="caution">
    <text evidence="2">The sequence shown here is derived from an EMBL/GenBank/DDBJ whole genome shotgun (WGS) entry which is preliminary data.</text>
</comment>
<dbReference type="PANTHER" id="PTHR43013:SF1">
    <property type="entry name" value="GLUTAMYL-TRNA REDUCTASE"/>
    <property type="match status" value="1"/>
</dbReference>
<gene>
    <name evidence="2" type="ORF">S01H4_17867</name>
</gene>
<dbReference type="Pfam" id="PF05201">
    <property type="entry name" value="GlutR_N"/>
    <property type="match status" value="1"/>
</dbReference>
<dbReference type="Gene3D" id="3.30.460.30">
    <property type="entry name" value="Glutamyl-tRNA reductase, N-terminal domain"/>
    <property type="match status" value="1"/>
</dbReference>
<dbReference type="EMBL" id="BART01007891">
    <property type="protein sequence ID" value="GAG65308.1"/>
    <property type="molecule type" value="Genomic_DNA"/>
</dbReference>
<name>X0ZXW1_9ZZZZ</name>
<evidence type="ECO:0000313" key="2">
    <source>
        <dbReference type="EMBL" id="GAG65308.1"/>
    </source>
</evidence>
<dbReference type="InterPro" id="IPR036343">
    <property type="entry name" value="GluRdtase_N_sf"/>
</dbReference>
<dbReference type="GO" id="GO:0008883">
    <property type="term" value="F:glutamyl-tRNA reductase activity"/>
    <property type="evidence" value="ECO:0007669"/>
    <property type="project" value="InterPro"/>
</dbReference>
<organism evidence="2">
    <name type="scientific">marine sediment metagenome</name>
    <dbReference type="NCBI Taxonomy" id="412755"/>
    <lineage>
        <taxon>unclassified sequences</taxon>
        <taxon>metagenomes</taxon>
        <taxon>ecological metagenomes</taxon>
    </lineage>
</organism>
<reference evidence="2" key="1">
    <citation type="journal article" date="2014" name="Front. Microbiol.">
        <title>High frequency of phylogenetically diverse reductive dehalogenase-homologous genes in deep subseafloor sedimentary metagenomes.</title>
        <authorList>
            <person name="Kawai M."/>
            <person name="Futagami T."/>
            <person name="Toyoda A."/>
            <person name="Takaki Y."/>
            <person name="Nishi S."/>
            <person name="Hori S."/>
            <person name="Arai W."/>
            <person name="Tsubouchi T."/>
            <person name="Morono Y."/>
            <person name="Uchiyama I."/>
            <person name="Ito T."/>
            <person name="Fujiyama A."/>
            <person name="Inagaki F."/>
            <person name="Takami H."/>
        </authorList>
    </citation>
    <scope>NUCLEOTIDE SEQUENCE</scope>
    <source>
        <strain evidence="2">Expedition CK06-06</strain>
    </source>
</reference>
<dbReference type="InterPro" id="IPR015895">
    <property type="entry name" value="4pyrrol_synth_GluRdtase_N"/>
</dbReference>
<protein>
    <recommendedName>
        <fullName evidence="1">Glutamyl-tRNA reductase N-terminal domain-containing protein</fullName>
    </recommendedName>
</protein>
<sequence>MVLGEPQILGQVADALSQARSQGTAGKILSRLFQSAIHAGKRARTETAISHNPASVASVAMESIQNHVADLTTCQAINVHNECD</sequence>
<dbReference type="GO" id="GO:0019353">
    <property type="term" value="P:protoporphyrinogen IX biosynthetic process from glutamate"/>
    <property type="evidence" value="ECO:0007669"/>
    <property type="project" value="TreeGrafter"/>
</dbReference>